<keyword evidence="8 11" id="KW-1133">Transmembrane helix</keyword>
<keyword evidence="4" id="KW-1070">Brassinosteroid signaling pathway</keyword>
<dbReference type="eggNOG" id="KOG0619">
    <property type="taxonomic scope" value="Eukaryota"/>
</dbReference>
<keyword evidence="9 11" id="KW-0472">Membrane</keyword>
<dbReference type="HOGENOM" id="CLU_000288_18_11_1"/>
<evidence type="ECO:0000256" key="9">
    <source>
        <dbReference type="ARBA" id="ARBA00023136"/>
    </source>
</evidence>
<dbReference type="InterPro" id="IPR001611">
    <property type="entry name" value="Leu-rich_rpt"/>
</dbReference>
<dbReference type="AlphaFoldDB" id="B4FYF2"/>
<evidence type="ECO:0000256" key="8">
    <source>
        <dbReference type="ARBA" id="ARBA00022989"/>
    </source>
</evidence>
<dbReference type="PANTHER" id="PTHR48065:SF68">
    <property type="entry name" value="LEUCINE-RICH REPEAT-CONTAINING N-TERMINAL PLANT-TYPE DOMAIN-CONTAINING PROTEIN"/>
    <property type="match status" value="1"/>
</dbReference>
<dbReference type="OMA" id="WWEMQAL"/>
<dbReference type="EMBL" id="BT042140">
    <property type="protein sequence ID" value="ACF87145.1"/>
    <property type="molecule type" value="mRNA"/>
</dbReference>
<keyword evidence="16" id="KW-1185">Reference proteome</keyword>
<dbReference type="PANTHER" id="PTHR48065">
    <property type="entry name" value="OS10G0469600 PROTEIN"/>
    <property type="match status" value="1"/>
</dbReference>
<dbReference type="FunFam" id="3.80.10.10:FF:000111">
    <property type="entry name" value="LRR receptor-like serine/threonine-protein kinase ERECTA"/>
    <property type="match status" value="1"/>
</dbReference>
<dbReference type="SMR" id="B4FYF2"/>
<dbReference type="FunFam" id="3.80.10.10:FF:000041">
    <property type="entry name" value="LRR receptor-like serine/threonine-protein kinase ERECTA"/>
    <property type="match status" value="1"/>
</dbReference>
<evidence type="ECO:0000256" key="12">
    <source>
        <dbReference type="SAM" id="SignalP"/>
    </source>
</evidence>
<dbReference type="KEGG" id="zma:100278556"/>
<dbReference type="GeneID" id="100278556"/>
<dbReference type="GO" id="GO:0016020">
    <property type="term" value="C:membrane"/>
    <property type="evidence" value="ECO:0007669"/>
    <property type="project" value="UniProtKB-SubCell"/>
</dbReference>
<evidence type="ECO:0000256" key="3">
    <source>
        <dbReference type="ARBA" id="ARBA00022614"/>
    </source>
</evidence>
<feature type="transmembrane region" description="Helical" evidence="11">
    <location>
        <begin position="412"/>
        <end position="429"/>
    </location>
</feature>
<dbReference type="OrthoDB" id="1433175at2759"/>
<proteinExistence type="evidence at transcript level"/>
<evidence type="ECO:0000256" key="7">
    <source>
        <dbReference type="ARBA" id="ARBA00022737"/>
    </source>
</evidence>
<evidence type="ECO:0000313" key="14">
    <source>
        <dbReference type="EMBL" id="AQK65157.1"/>
    </source>
</evidence>
<comment type="similarity">
    <text evidence="2">Belongs to the RLP family.</text>
</comment>
<sequence>MAEHARGSQILLIYLCLLLLSSSAHLVTSMDLDSYDDYDNFSDELVAPADYDDESFSDEAVAAPARRRLYDISLNASSSNRSGAAFCRLLFLQILDLSNNKLTGELPDCLWEMQALQFMDLSNNSFSGKIPEAPPSHNCSLASLHLAGNSFTGEFPTVVGGCQELATVDIGNNRFYGDIPRWIGTFVPALKILRLSSNNFSGQIPPELSQLSQLQLLDLAHNGLTGLIPRELGDLASMKHPKINSSTGSLDGSIYQDRIDIIWKGQDFTFQRILELMTGIDLSGNSLSHCIPDELTNLQGLRFLNLSRNRLSCGIPSSIGSLNVLESLDLSMNELSGAIPPGLSNMLSLNNLNLSSNNLSGTIPTGSQLQTLTDPSIYSNNPGLCGPPLNPCQDTSRVHEGDVGGYRDGDPWLYYCVIAGVVSGFWLWYGMLFSVARLRCSVFFFADRVQYRVMQKMRPFNHFVSKEKSDPSSVPMFSTSDTS</sequence>
<reference evidence="15" key="5">
    <citation type="submission" date="2021-05" db="UniProtKB">
        <authorList>
            <consortium name="EnsemblPlants"/>
        </authorList>
    </citation>
    <scope>IDENTIFICATION</scope>
    <source>
        <strain evidence="15">cv. B73</strain>
    </source>
</reference>
<dbReference type="EnsemblPlants" id="Zm00001eb222040_T001">
    <property type="protein sequence ID" value="Zm00001eb222040_P001"/>
    <property type="gene ID" value="Zm00001eb222040"/>
</dbReference>
<gene>
    <name evidence="15" type="primary">LOC100278556</name>
    <name evidence="14" type="ORF">ZEAMMB73_Zm00001d014062</name>
</gene>
<feature type="chain" id="PRO_5010824751" evidence="12">
    <location>
        <begin position="30"/>
        <end position="483"/>
    </location>
</feature>
<dbReference type="Proteomes" id="UP000007305">
    <property type="component" value="Chromosome 5"/>
</dbReference>
<dbReference type="Gene3D" id="3.80.10.10">
    <property type="entry name" value="Ribonuclease Inhibitor"/>
    <property type="match status" value="1"/>
</dbReference>
<keyword evidence="6 12" id="KW-0732">Signal</keyword>
<dbReference type="InterPro" id="IPR032675">
    <property type="entry name" value="LRR_dom_sf"/>
</dbReference>
<name>B4FYF2_MAIZE</name>
<keyword evidence="7" id="KW-0677">Repeat</keyword>
<evidence type="ECO:0000256" key="1">
    <source>
        <dbReference type="ARBA" id="ARBA00004167"/>
    </source>
</evidence>
<evidence type="ECO:0000313" key="15">
    <source>
        <dbReference type="EnsemblPlants" id="Zm00001eb222040_P001"/>
    </source>
</evidence>
<protein>
    <submittedName>
        <fullName evidence="14">Leucine Rich Repeat family protein expressed</fullName>
    </submittedName>
</protein>
<dbReference type="InterPro" id="IPR003591">
    <property type="entry name" value="Leu-rich_rpt_typical-subtyp"/>
</dbReference>
<organism evidence="13">
    <name type="scientific">Zea mays</name>
    <name type="common">Maize</name>
    <dbReference type="NCBI Taxonomy" id="4577"/>
    <lineage>
        <taxon>Eukaryota</taxon>
        <taxon>Viridiplantae</taxon>
        <taxon>Streptophyta</taxon>
        <taxon>Embryophyta</taxon>
        <taxon>Tracheophyta</taxon>
        <taxon>Spermatophyta</taxon>
        <taxon>Magnoliopsida</taxon>
        <taxon>Liliopsida</taxon>
        <taxon>Poales</taxon>
        <taxon>Poaceae</taxon>
        <taxon>PACMAD clade</taxon>
        <taxon>Panicoideae</taxon>
        <taxon>Andropogonodae</taxon>
        <taxon>Andropogoneae</taxon>
        <taxon>Tripsacinae</taxon>
        <taxon>Zea</taxon>
    </lineage>
</organism>
<dbReference type="PaxDb" id="4577-GRMZM2G412373_P01"/>
<dbReference type="SUPFAM" id="SSF52058">
    <property type="entry name" value="L domain-like"/>
    <property type="match status" value="1"/>
</dbReference>
<reference evidence="15" key="4">
    <citation type="submission" date="2019-07" db="EMBL/GenBank/DDBJ databases">
        <authorList>
            <person name="Seetharam A."/>
            <person name="Woodhouse M."/>
            <person name="Cannon E."/>
        </authorList>
    </citation>
    <scope>NUCLEOTIDE SEQUENCE [LARGE SCALE GENOMIC DNA]</scope>
    <source>
        <strain evidence="15">cv. B73</strain>
    </source>
</reference>
<dbReference type="Pfam" id="PF00560">
    <property type="entry name" value="LRR_1"/>
    <property type="match status" value="8"/>
</dbReference>
<evidence type="ECO:0000313" key="16">
    <source>
        <dbReference type="Proteomes" id="UP000007305"/>
    </source>
</evidence>
<dbReference type="PRINTS" id="PR00019">
    <property type="entry name" value="LEURICHRPT"/>
</dbReference>
<reference evidence="16" key="2">
    <citation type="journal article" date="2009" name="Science">
        <title>The B73 maize genome: complexity, diversity, and dynamics.</title>
        <authorList>
            <person name="Schnable P.S."/>
            <person name="Ware D."/>
            <person name="Fulton R.S."/>
            <person name="Stein J.C."/>
            <person name="Wei F."/>
            <person name="Pasternak S."/>
            <person name="Liang C."/>
            <person name="Zhang J."/>
            <person name="Fulton L."/>
            <person name="Graves T.A."/>
            <person name="Minx P."/>
            <person name="Reily A.D."/>
            <person name="Courtney L."/>
            <person name="Kruchowski S.S."/>
            <person name="Tomlinson C."/>
            <person name="Strong C."/>
            <person name="Delehaunty K."/>
            <person name="Fronick C."/>
            <person name="Courtney B."/>
            <person name="Rock S.M."/>
            <person name="Belter E."/>
            <person name="Du F."/>
            <person name="Kim K."/>
            <person name="Abbott R.M."/>
            <person name="Cotton M."/>
            <person name="Levy A."/>
            <person name="Marchetto P."/>
            <person name="Ochoa K."/>
            <person name="Jackson S.M."/>
            <person name="Gillam B."/>
            <person name="Chen W."/>
            <person name="Yan L."/>
            <person name="Higginbotham J."/>
            <person name="Cardenas M."/>
            <person name="Waligorski J."/>
            <person name="Applebaum E."/>
            <person name="Phelps L."/>
            <person name="Falcone J."/>
            <person name="Kanchi K."/>
            <person name="Thane T."/>
            <person name="Scimone A."/>
            <person name="Thane N."/>
            <person name="Henke J."/>
            <person name="Wang T."/>
            <person name="Ruppert J."/>
            <person name="Shah N."/>
            <person name="Rotter K."/>
            <person name="Hodges J."/>
            <person name="Ingenthron E."/>
            <person name="Cordes M."/>
            <person name="Kohlberg S."/>
            <person name="Sgro J."/>
            <person name="Delgado B."/>
            <person name="Mead K."/>
            <person name="Chinwalla A."/>
            <person name="Leonard S."/>
            <person name="Crouse K."/>
            <person name="Collura K."/>
            <person name="Kudrna D."/>
            <person name="Currie J."/>
            <person name="He R."/>
            <person name="Angelova A."/>
            <person name="Rajasekar S."/>
            <person name="Mueller T."/>
            <person name="Lomeli R."/>
            <person name="Scara G."/>
            <person name="Ko A."/>
            <person name="Delaney K."/>
            <person name="Wissotski M."/>
            <person name="Lopez G."/>
            <person name="Campos D."/>
            <person name="Braidotti M."/>
            <person name="Ashley E."/>
            <person name="Golser W."/>
            <person name="Kim H."/>
            <person name="Lee S."/>
            <person name="Lin J."/>
            <person name="Dujmic Z."/>
            <person name="Kim W."/>
            <person name="Talag J."/>
            <person name="Zuccolo A."/>
            <person name="Fan C."/>
            <person name="Sebastian A."/>
            <person name="Kramer M."/>
            <person name="Spiegel L."/>
            <person name="Nascimento L."/>
            <person name="Zutavern T."/>
            <person name="Miller B."/>
            <person name="Ambroise C."/>
            <person name="Muller S."/>
            <person name="Spooner W."/>
            <person name="Narechania A."/>
            <person name="Ren L."/>
            <person name="Wei S."/>
            <person name="Kumari S."/>
            <person name="Faga B."/>
            <person name="Levy M.J."/>
            <person name="McMahan L."/>
            <person name="Van Buren P."/>
            <person name="Vaughn M.W."/>
            <person name="Ying K."/>
            <person name="Yeh C.-T."/>
            <person name="Emrich S.J."/>
            <person name="Jia Y."/>
            <person name="Kalyanaraman A."/>
            <person name="Hsia A.-P."/>
            <person name="Barbazuk W.B."/>
            <person name="Baucom R.S."/>
            <person name="Brutnell T.P."/>
            <person name="Carpita N.C."/>
            <person name="Chaparro C."/>
            <person name="Chia J.-M."/>
            <person name="Deragon J.-M."/>
            <person name="Estill J.C."/>
            <person name="Fu Y."/>
            <person name="Jeddeloh J.A."/>
            <person name="Han Y."/>
            <person name="Lee H."/>
            <person name="Li P."/>
            <person name="Lisch D.R."/>
            <person name="Liu S."/>
            <person name="Liu Z."/>
            <person name="Nagel D.H."/>
            <person name="McCann M.C."/>
            <person name="SanMiguel P."/>
            <person name="Myers A.M."/>
            <person name="Nettleton D."/>
            <person name="Nguyen J."/>
            <person name="Penning B.W."/>
            <person name="Ponnala L."/>
            <person name="Schneider K.L."/>
            <person name="Schwartz D.C."/>
            <person name="Sharma A."/>
            <person name="Soderlund C."/>
            <person name="Springer N.M."/>
            <person name="Sun Q."/>
            <person name="Wang H."/>
            <person name="Waterman M."/>
            <person name="Westerman R."/>
            <person name="Wolfgruber T.K."/>
            <person name="Yang L."/>
            <person name="Yu Y."/>
            <person name="Zhang L."/>
            <person name="Zhou S."/>
            <person name="Zhu Q."/>
            <person name="Bennetzen J.L."/>
            <person name="Dawe R.K."/>
            <person name="Jiang J."/>
            <person name="Jiang N."/>
            <person name="Presting G.G."/>
            <person name="Wessler S.R."/>
            <person name="Aluru S."/>
            <person name="Martienssen R.A."/>
            <person name="Clifton S.W."/>
            <person name="McCombie W.R."/>
            <person name="Wing R.A."/>
            <person name="Wilson R.K."/>
        </authorList>
    </citation>
    <scope>NUCLEOTIDE SEQUENCE [LARGE SCALE GENOMIC DNA]</scope>
    <source>
        <strain evidence="16">cv. B73</strain>
    </source>
</reference>
<accession>B4FYF2</accession>
<dbReference type="GO" id="GO:0009742">
    <property type="term" value="P:brassinosteroid mediated signaling pathway"/>
    <property type="evidence" value="ECO:0007669"/>
    <property type="project" value="UniProtKB-KW"/>
</dbReference>
<evidence type="ECO:0000313" key="13">
    <source>
        <dbReference type="EMBL" id="ACF87145.1"/>
    </source>
</evidence>
<dbReference type="RefSeq" id="NP_001145266.2">
    <property type="nucleotide sequence ID" value="NM_001151794.2"/>
</dbReference>
<keyword evidence="5 11" id="KW-0812">Transmembrane</keyword>
<evidence type="ECO:0000256" key="11">
    <source>
        <dbReference type="SAM" id="Phobius"/>
    </source>
</evidence>
<keyword evidence="3" id="KW-0433">Leucine-rich repeat</keyword>
<keyword evidence="10" id="KW-0325">Glycoprotein</keyword>
<reference evidence="14" key="3">
    <citation type="submission" date="2015-12" db="EMBL/GenBank/DDBJ databases">
        <title>Update maize B73 reference genome by single molecule sequencing technologies.</title>
        <authorList>
            <consortium name="Maize Genome Sequencing Project"/>
            <person name="Ware D."/>
        </authorList>
    </citation>
    <scope>NUCLEOTIDE SEQUENCE</scope>
    <source>
        <tissue evidence="14">Seedling</tissue>
    </source>
</reference>
<comment type="subcellular location">
    <subcellularLocation>
        <location evidence="1">Membrane</location>
        <topology evidence="1">Single-pass membrane protein</topology>
    </subcellularLocation>
</comment>
<feature type="signal peptide" evidence="12">
    <location>
        <begin position="1"/>
        <end position="29"/>
    </location>
</feature>
<evidence type="ECO:0000256" key="10">
    <source>
        <dbReference type="ARBA" id="ARBA00023180"/>
    </source>
</evidence>
<dbReference type="Gramene" id="Zm00001eb222040_T001">
    <property type="protein sequence ID" value="Zm00001eb222040_P001"/>
    <property type="gene ID" value="Zm00001eb222040"/>
</dbReference>
<evidence type="ECO:0000256" key="6">
    <source>
        <dbReference type="ARBA" id="ARBA00022729"/>
    </source>
</evidence>
<dbReference type="SMART" id="SM00369">
    <property type="entry name" value="LRR_TYP"/>
    <property type="match status" value="5"/>
</dbReference>
<evidence type="ECO:0000256" key="5">
    <source>
        <dbReference type="ARBA" id="ARBA00022692"/>
    </source>
</evidence>
<dbReference type="ExpressionAtlas" id="B4FYF2">
    <property type="expression patterns" value="baseline and differential"/>
</dbReference>
<evidence type="ECO:0000256" key="2">
    <source>
        <dbReference type="ARBA" id="ARBA00009592"/>
    </source>
</evidence>
<reference evidence="13" key="1">
    <citation type="journal article" date="2009" name="PLoS Genet.">
        <title>Sequencing, mapping, and analysis of 27,455 maize full-length cDNAs.</title>
        <authorList>
            <person name="Soderlund C."/>
            <person name="Descour A."/>
            <person name="Kudrna D."/>
            <person name="Bomhoff M."/>
            <person name="Boyd L."/>
            <person name="Currie J."/>
            <person name="Angelova A."/>
            <person name="Collura K."/>
            <person name="Wissotski M."/>
            <person name="Ashley E."/>
            <person name="Morrow D."/>
            <person name="Fernandes J."/>
            <person name="Walbot V."/>
            <person name="Yu Y."/>
        </authorList>
    </citation>
    <scope>NUCLEOTIDE SEQUENCE</scope>
    <source>
        <strain evidence="13">B73</strain>
    </source>
</reference>
<evidence type="ECO:0000256" key="4">
    <source>
        <dbReference type="ARBA" id="ARBA00022626"/>
    </source>
</evidence>
<dbReference type="EMBL" id="CM000781">
    <property type="protein sequence ID" value="AQK65157.1"/>
    <property type="molecule type" value="Genomic_DNA"/>
</dbReference>
<dbReference type="STRING" id="4577.B4FYF2"/>
<dbReference type="PROSITE" id="PS51450">
    <property type="entry name" value="LRR"/>
    <property type="match status" value="1"/>
</dbReference>